<dbReference type="OrthoDB" id="2117718at2759"/>
<name>A0A0C9UG41_SPHS4</name>
<dbReference type="GO" id="GO:0016881">
    <property type="term" value="F:acid-amino acid ligase activity"/>
    <property type="evidence" value="ECO:0007669"/>
    <property type="project" value="UniProtKB-ARBA"/>
</dbReference>
<dbReference type="Gene3D" id="1.10.510.40">
    <property type="match status" value="1"/>
</dbReference>
<dbReference type="InterPro" id="IPR022770">
    <property type="entry name" value="IucA/IucC-like_C"/>
</dbReference>
<dbReference type="Pfam" id="PF04183">
    <property type="entry name" value="IucA_IucC"/>
    <property type="match status" value="1"/>
</dbReference>
<dbReference type="Proteomes" id="UP000054279">
    <property type="component" value="Unassembled WGS sequence"/>
</dbReference>
<reference evidence="3 4" key="1">
    <citation type="submission" date="2014-06" db="EMBL/GenBank/DDBJ databases">
        <title>Evolutionary Origins and Diversification of the Mycorrhizal Mutualists.</title>
        <authorList>
            <consortium name="DOE Joint Genome Institute"/>
            <consortium name="Mycorrhizal Genomics Consortium"/>
            <person name="Kohler A."/>
            <person name="Kuo A."/>
            <person name="Nagy L.G."/>
            <person name="Floudas D."/>
            <person name="Copeland A."/>
            <person name="Barry K.W."/>
            <person name="Cichocki N."/>
            <person name="Veneault-Fourrey C."/>
            <person name="LaButti K."/>
            <person name="Lindquist E.A."/>
            <person name="Lipzen A."/>
            <person name="Lundell T."/>
            <person name="Morin E."/>
            <person name="Murat C."/>
            <person name="Riley R."/>
            <person name="Ohm R."/>
            <person name="Sun H."/>
            <person name="Tunlid A."/>
            <person name="Henrissat B."/>
            <person name="Grigoriev I.V."/>
            <person name="Hibbett D.S."/>
            <person name="Martin F."/>
        </authorList>
    </citation>
    <scope>NUCLEOTIDE SEQUENCE [LARGE SCALE GENOMIC DNA]</scope>
    <source>
        <strain evidence="3 4">SS14</strain>
    </source>
</reference>
<feature type="domain" description="Aerobactin siderophore biosynthesis IucA/IucC-like C-terminal" evidence="2">
    <location>
        <begin position="449"/>
        <end position="607"/>
    </location>
</feature>
<dbReference type="PANTHER" id="PTHR34384">
    <property type="entry name" value="L-2,3-DIAMINOPROPANOATE--CITRATE LIGASE"/>
    <property type="match status" value="1"/>
</dbReference>
<organism evidence="3 4">
    <name type="scientific">Sphaerobolus stellatus (strain SS14)</name>
    <dbReference type="NCBI Taxonomy" id="990650"/>
    <lineage>
        <taxon>Eukaryota</taxon>
        <taxon>Fungi</taxon>
        <taxon>Dikarya</taxon>
        <taxon>Basidiomycota</taxon>
        <taxon>Agaricomycotina</taxon>
        <taxon>Agaricomycetes</taxon>
        <taxon>Phallomycetidae</taxon>
        <taxon>Geastrales</taxon>
        <taxon>Sphaerobolaceae</taxon>
        <taxon>Sphaerobolus</taxon>
    </lineage>
</organism>
<evidence type="ECO:0000313" key="4">
    <source>
        <dbReference type="Proteomes" id="UP000054279"/>
    </source>
</evidence>
<feature type="domain" description="Aerobactin siderophore biosynthesis IucA/IucC N-terminal" evidence="1">
    <location>
        <begin position="200"/>
        <end position="422"/>
    </location>
</feature>
<evidence type="ECO:0008006" key="5">
    <source>
        <dbReference type="Google" id="ProtNLM"/>
    </source>
</evidence>
<sequence>MSAASLAPAERAAFATSSRLLSCLVTESLMNAIFVRGQSNEVASTAIVLTPEASKHEGPYAPEDVFVAIPLRHIPIFKPKSATLIGLLDPLDMFPYVYEPTAGNGISNGIVNYALNAHAKANSSGLEDSALEALQTVVPQVSALRSIAGPLYLWRKFADSYGIDEELYDSVTEELRSSVVWQEYSYGHPPIEPKFVSPSIAWEQSIVEGHPTHPMHKARRALSPIPTINPGQYDWQHPKIRIVDVPRKKLSIQGDWDNLVSSVCAVAAKNAGRPIEVAPDHTLVPIHDLQVANVQEKFPEAKVLPEEYHVDALAQQSLRSVIVPSALTSTQLKLAFGIRLTSAVRTISPPSAYLGPRFSSEIVPRLTYDRSLLIVQRELASVSSIHPNPDVAKHLAGIVREAYENICEEKHGERAIVCTALVETGYSGEDEIPLVQKAFNLDTKEKRIAWLDKFVDIFFKAFLPSVITNGVAFEGHPQNTLARFDLETRELKGFVIRDFGGLRVHPPSVIASTDLETLDGIIARDHSILADTTEDVHTRLYHTLIHNHLQQLIRVLRLHYNGIGWEIVRRHLEAQIPQDHDLRKLWLNPETETLPGKCFMRMRLQGMYRTHLHGPFPNLIHYNGIQNA</sequence>
<dbReference type="InterPro" id="IPR007310">
    <property type="entry name" value="Aerobactin_biosyn_IucA/IucC_N"/>
</dbReference>
<dbReference type="PANTHER" id="PTHR34384:SF5">
    <property type="entry name" value="L-2,3-DIAMINOPROPANOATE--CITRATE LIGASE"/>
    <property type="match status" value="1"/>
</dbReference>
<dbReference type="EMBL" id="KN837320">
    <property type="protein sequence ID" value="KIJ27922.1"/>
    <property type="molecule type" value="Genomic_DNA"/>
</dbReference>
<gene>
    <name evidence="3" type="ORF">M422DRAFT_37526</name>
</gene>
<proteinExistence type="predicted"/>
<keyword evidence="4" id="KW-1185">Reference proteome</keyword>
<dbReference type="Pfam" id="PF06276">
    <property type="entry name" value="FhuF"/>
    <property type="match status" value="1"/>
</dbReference>
<dbReference type="GO" id="GO:0019290">
    <property type="term" value="P:siderophore biosynthetic process"/>
    <property type="evidence" value="ECO:0007669"/>
    <property type="project" value="InterPro"/>
</dbReference>
<dbReference type="InterPro" id="IPR037455">
    <property type="entry name" value="LucA/IucC-like"/>
</dbReference>
<evidence type="ECO:0000259" key="2">
    <source>
        <dbReference type="Pfam" id="PF06276"/>
    </source>
</evidence>
<protein>
    <recommendedName>
        <fullName evidence="5">IucC family-domain-containing protein</fullName>
    </recommendedName>
</protein>
<accession>A0A0C9UG41</accession>
<dbReference type="HOGENOM" id="CLU_010625_1_0_1"/>
<dbReference type="AlphaFoldDB" id="A0A0C9UG41"/>
<evidence type="ECO:0000313" key="3">
    <source>
        <dbReference type="EMBL" id="KIJ27922.1"/>
    </source>
</evidence>
<evidence type="ECO:0000259" key="1">
    <source>
        <dbReference type="Pfam" id="PF04183"/>
    </source>
</evidence>